<proteinExistence type="predicted"/>
<evidence type="ECO:0000313" key="3">
    <source>
        <dbReference type="Proteomes" id="UP001165122"/>
    </source>
</evidence>
<comment type="caution">
    <text evidence="2">The sequence shown here is derived from an EMBL/GenBank/DDBJ whole genome shotgun (WGS) entry which is preliminary data.</text>
</comment>
<dbReference type="Proteomes" id="UP001165122">
    <property type="component" value="Unassembled WGS sequence"/>
</dbReference>
<protein>
    <submittedName>
        <fullName evidence="2">Uncharacterized protein</fullName>
    </submittedName>
</protein>
<feature type="region of interest" description="Disordered" evidence="1">
    <location>
        <begin position="101"/>
        <end position="130"/>
    </location>
</feature>
<accession>A0A9W7B094</accession>
<evidence type="ECO:0000256" key="1">
    <source>
        <dbReference type="SAM" id="MobiDB-lite"/>
    </source>
</evidence>
<feature type="compositionally biased region" description="Polar residues" evidence="1">
    <location>
        <begin position="110"/>
        <end position="125"/>
    </location>
</feature>
<dbReference type="AlphaFoldDB" id="A0A9W7B094"/>
<gene>
    <name evidence="2" type="ORF">TrLO_g14719</name>
</gene>
<reference evidence="3" key="1">
    <citation type="journal article" date="2023" name="Commun. Biol.">
        <title>Genome analysis of Parmales, the sister group of diatoms, reveals the evolutionary specialization of diatoms from phago-mixotrophs to photoautotrophs.</title>
        <authorList>
            <person name="Ban H."/>
            <person name="Sato S."/>
            <person name="Yoshikawa S."/>
            <person name="Yamada K."/>
            <person name="Nakamura Y."/>
            <person name="Ichinomiya M."/>
            <person name="Sato N."/>
            <person name="Blanc-Mathieu R."/>
            <person name="Endo H."/>
            <person name="Kuwata A."/>
            <person name="Ogata H."/>
        </authorList>
    </citation>
    <scope>NUCLEOTIDE SEQUENCE [LARGE SCALE GENOMIC DNA]</scope>
    <source>
        <strain evidence="3">NIES 3700</strain>
    </source>
</reference>
<sequence>MVMNTPLQDAVRLLLEMKESGNWEGGKVEEVLAYLSNPSKVNDVDIDEMIGKLLESNSSSTETHQKESSNAAVFLRNHQQHNRRHSTLPINVKAMYTKIGRQRSSFDKPSIQTGEDSFETNTTPISGIGSDWNFEIHSIPSNPLHSRP</sequence>
<evidence type="ECO:0000313" key="2">
    <source>
        <dbReference type="EMBL" id="GMH78218.1"/>
    </source>
</evidence>
<name>A0A9W7B094_9STRA</name>
<keyword evidence="3" id="KW-1185">Reference proteome</keyword>
<organism evidence="2 3">
    <name type="scientific">Triparma laevis f. longispina</name>
    <dbReference type="NCBI Taxonomy" id="1714387"/>
    <lineage>
        <taxon>Eukaryota</taxon>
        <taxon>Sar</taxon>
        <taxon>Stramenopiles</taxon>
        <taxon>Ochrophyta</taxon>
        <taxon>Bolidophyceae</taxon>
        <taxon>Parmales</taxon>
        <taxon>Triparmaceae</taxon>
        <taxon>Triparma</taxon>
    </lineage>
</organism>
<dbReference type="EMBL" id="BRXW01000871">
    <property type="protein sequence ID" value="GMH78218.1"/>
    <property type="molecule type" value="Genomic_DNA"/>
</dbReference>